<keyword evidence="2 6" id="KW-0732">Signal</keyword>
<gene>
    <name evidence="8" type="ORF">JTE90_012811</name>
</gene>
<feature type="domain" description="Chitin-binding type-2" evidence="7">
    <location>
        <begin position="40"/>
        <end position="97"/>
    </location>
</feature>
<feature type="signal peptide" evidence="6">
    <location>
        <begin position="1"/>
        <end position="25"/>
    </location>
</feature>
<keyword evidence="3" id="KW-0677">Repeat</keyword>
<dbReference type="SMART" id="SM00494">
    <property type="entry name" value="ChtBD2"/>
    <property type="match status" value="2"/>
</dbReference>
<proteinExistence type="predicted"/>
<reference evidence="8 9" key="1">
    <citation type="journal article" date="2022" name="Nat. Ecol. Evol.">
        <title>A masculinizing supergene underlies an exaggerated male reproductive morph in a spider.</title>
        <authorList>
            <person name="Hendrickx F."/>
            <person name="De Corte Z."/>
            <person name="Sonet G."/>
            <person name="Van Belleghem S.M."/>
            <person name="Kostlbacher S."/>
            <person name="Vangestel C."/>
        </authorList>
    </citation>
    <scope>NUCLEOTIDE SEQUENCE [LARGE SCALE GENOMIC DNA]</scope>
    <source>
        <strain evidence="8">W744_W776</strain>
    </source>
</reference>
<dbReference type="Pfam" id="PF01607">
    <property type="entry name" value="CBM_14"/>
    <property type="match status" value="2"/>
</dbReference>
<dbReference type="PANTHER" id="PTHR23301">
    <property type="entry name" value="CHITIN BINDING PERITROPHIN-A"/>
    <property type="match status" value="1"/>
</dbReference>
<evidence type="ECO:0000256" key="6">
    <source>
        <dbReference type="SAM" id="SignalP"/>
    </source>
</evidence>
<keyword evidence="5" id="KW-0325">Glycoprotein</keyword>
<feature type="domain" description="Chitin-binding type-2" evidence="7">
    <location>
        <begin position="105"/>
        <end position="164"/>
    </location>
</feature>
<name>A0AAV6W274_9ARAC</name>
<evidence type="ECO:0000256" key="2">
    <source>
        <dbReference type="ARBA" id="ARBA00022729"/>
    </source>
</evidence>
<protein>
    <recommendedName>
        <fullName evidence="7">Chitin-binding type-2 domain-containing protein</fullName>
    </recommendedName>
</protein>
<comment type="caution">
    <text evidence="8">The sequence shown here is derived from an EMBL/GenBank/DDBJ whole genome shotgun (WGS) entry which is preliminary data.</text>
</comment>
<evidence type="ECO:0000313" key="9">
    <source>
        <dbReference type="Proteomes" id="UP000827092"/>
    </source>
</evidence>
<evidence type="ECO:0000256" key="4">
    <source>
        <dbReference type="ARBA" id="ARBA00023157"/>
    </source>
</evidence>
<dbReference type="GO" id="GO:0008061">
    <property type="term" value="F:chitin binding"/>
    <property type="evidence" value="ECO:0007669"/>
    <property type="project" value="UniProtKB-KW"/>
</dbReference>
<keyword evidence="1" id="KW-0147">Chitin-binding</keyword>
<dbReference type="Gene3D" id="2.170.140.10">
    <property type="entry name" value="Chitin binding domain"/>
    <property type="match status" value="2"/>
</dbReference>
<evidence type="ECO:0000256" key="5">
    <source>
        <dbReference type="ARBA" id="ARBA00023180"/>
    </source>
</evidence>
<evidence type="ECO:0000256" key="1">
    <source>
        <dbReference type="ARBA" id="ARBA00022669"/>
    </source>
</evidence>
<dbReference type="InterPro" id="IPR036508">
    <property type="entry name" value="Chitin-bd_dom_sf"/>
</dbReference>
<evidence type="ECO:0000259" key="7">
    <source>
        <dbReference type="PROSITE" id="PS50940"/>
    </source>
</evidence>
<evidence type="ECO:0000313" key="8">
    <source>
        <dbReference type="EMBL" id="KAG8201752.1"/>
    </source>
</evidence>
<dbReference type="InterPro" id="IPR002557">
    <property type="entry name" value="Chitin-bd_dom"/>
</dbReference>
<feature type="chain" id="PRO_5043966975" description="Chitin-binding type-2 domain-containing protein" evidence="6">
    <location>
        <begin position="26"/>
        <end position="171"/>
    </location>
</feature>
<dbReference type="PANTHER" id="PTHR23301:SF0">
    <property type="entry name" value="CHITIN-BINDING TYPE-2 DOMAIN-CONTAINING PROTEIN-RELATED"/>
    <property type="match status" value="1"/>
</dbReference>
<dbReference type="PROSITE" id="PS50940">
    <property type="entry name" value="CHIT_BIND_II"/>
    <property type="match status" value="2"/>
</dbReference>
<dbReference type="Proteomes" id="UP000827092">
    <property type="component" value="Unassembled WGS sequence"/>
</dbReference>
<sequence>MAFNIPSLSHTLLLSCLLISHATYAFQDTVTVFSSQTCWSPRCPTVVDERKIPRLVPDPTNCRRFFLCNEPLPYLCPENMIFDATSQGCVDQSGCNGGSEVFMTYTSCPKENQKDVVSLPHPTDCTKFYVCDHGKAYLRQCPAKLHYNEDLRVCDYPYKAKCKARLFSEQL</sequence>
<dbReference type="InterPro" id="IPR051940">
    <property type="entry name" value="Chitin_bind-dev_reg"/>
</dbReference>
<dbReference type="SUPFAM" id="SSF57625">
    <property type="entry name" value="Invertebrate chitin-binding proteins"/>
    <property type="match status" value="2"/>
</dbReference>
<dbReference type="GO" id="GO:0005576">
    <property type="term" value="C:extracellular region"/>
    <property type="evidence" value="ECO:0007669"/>
    <property type="project" value="InterPro"/>
</dbReference>
<keyword evidence="9" id="KW-1185">Reference proteome</keyword>
<accession>A0AAV6W274</accession>
<dbReference type="EMBL" id="JAFNEN010000003">
    <property type="protein sequence ID" value="KAG8201752.1"/>
    <property type="molecule type" value="Genomic_DNA"/>
</dbReference>
<organism evidence="8 9">
    <name type="scientific">Oedothorax gibbosus</name>
    <dbReference type="NCBI Taxonomy" id="931172"/>
    <lineage>
        <taxon>Eukaryota</taxon>
        <taxon>Metazoa</taxon>
        <taxon>Ecdysozoa</taxon>
        <taxon>Arthropoda</taxon>
        <taxon>Chelicerata</taxon>
        <taxon>Arachnida</taxon>
        <taxon>Araneae</taxon>
        <taxon>Araneomorphae</taxon>
        <taxon>Entelegynae</taxon>
        <taxon>Araneoidea</taxon>
        <taxon>Linyphiidae</taxon>
        <taxon>Erigoninae</taxon>
        <taxon>Oedothorax</taxon>
    </lineage>
</organism>
<keyword evidence="4" id="KW-1015">Disulfide bond</keyword>
<dbReference type="AlphaFoldDB" id="A0AAV6W274"/>
<evidence type="ECO:0000256" key="3">
    <source>
        <dbReference type="ARBA" id="ARBA00022737"/>
    </source>
</evidence>